<dbReference type="RefSeq" id="WP_323449847.1">
    <property type="nucleotide sequence ID" value="NZ_BSBI01000012.1"/>
</dbReference>
<dbReference type="EMBL" id="BSBI01000012">
    <property type="protein sequence ID" value="GLF97863.1"/>
    <property type="molecule type" value="Genomic_DNA"/>
</dbReference>
<reference evidence="2 3" key="1">
    <citation type="submission" date="2022-10" db="EMBL/GenBank/DDBJ databases">
        <title>Draft genome sequence of Streptomyces sp. YSPA8.</title>
        <authorList>
            <person name="Moriuchi R."/>
            <person name="Dohra H."/>
            <person name="Yamamura H."/>
            <person name="Kodani S."/>
        </authorList>
    </citation>
    <scope>NUCLEOTIDE SEQUENCE [LARGE SCALE GENOMIC DNA]</scope>
    <source>
        <strain evidence="2 3">YSPA8</strain>
    </source>
</reference>
<name>A0ABQ5P5J0_9ACTN</name>
<feature type="domain" description="DUF5753" evidence="1">
    <location>
        <begin position="1"/>
        <end position="122"/>
    </location>
</feature>
<proteinExistence type="predicted"/>
<keyword evidence="3" id="KW-1185">Reference proteome</keyword>
<evidence type="ECO:0000313" key="3">
    <source>
        <dbReference type="Proteomes" id="UP001291653"/>
    </source>
</evidence>
<dbReference type="Pfam" id="PF19054">
    <property type="entry name" value="DUF5753"/>
    <property type="match status" value="1"/>
</dbReference>
<comment type="caution">
    <text evidence="2">The sequence shown here is derived from an EMBL/GenBank/DDBJ whole genome shotgun (WGS) entry which is preliminary data.</text>
</comment>
<evidence type="ECO:0000313" key="2">
    <source>
        <dbReference type="EMBL" id="GLF97863.1"/>
    </source>
</evidence>
<sequence>MRRHEVLEQVNPPDVWVVLYEACVRTFVGSHRVMADQLEQLEDEAEAPNITLQFLPFSVVPPVGTAFILLAFDQAPTVLHVEGPQVSRPLETPKAVRTGLAIFDRLRSEALGHDASVARIHEIHKEYVP</sequence>
<protein>
    <recommendedName>
        <fullName evidence="1">DUF5753 domain-containing protein</fullName>
    </recommendedName>
</protein>
<dbReference type="InterPro" id="IPR043917">
    <property type="entry name" value="DUF5753"/>
</dbReference>
<evidence type="ECO:0000259" key="1">
    <source>
        <dbReference type="Pfam" id="PF19054"/>
    </source>
</evidence>
<gene>
    <name evidence="2" type="ORF">SYYSPA8_26220</name>
</gene>
<accession>A0ABQ5P5J0</accession>
<dbReference type="Proteomes" id="UP001291653">
    <property type="component" value="Unassembled WGS sequence"/>
</dbReference>
<organism evidence="2 3">
    <name type="scientific">Streptomyces yaizuensis</name>
    <dbReference type="NCBI Taxonomy" id="2989713"/>
    <lineage>
        <taxon>Bacteria</taxon>
        <taxon>Bacillati</taxon>
        <taxon>Actinomycetota</taxon>
        <taxon>Actinomycetes</taxon>
        <taxon>Kitasatosporales</taxon>
        <taxon>Streptomycetaceae</taxon>
        <taxon>Streptomyces</taxon>
    </lineage>
</organism>